<feature type="compositionally biased region" description="Basic and acidic residues" evidence="1">
    <location>
        <begin position="77"/>
        <end position="90"/>
    </location>
</feature>
<name>A0A3S1K9K6_9BACL</name>
<dbReference type="Proteomes" id="UP000279446">
    <property type="component" value="Unassembled WGS sequence"/>
</dbReference>
<dbReference type="OrthoDB" id="2433584at2"/>
<dbReference type="EMBL" id="RZNY01000006">
    <property type="protein sequence ID" value="RUT47020.1"/>
    <property type="molecule type" value="Genomic_DNA"/>
</dbReference>
<evidence type="ECO:0000256" key="1">
    <source>
        <dbReference type="SAM" id="MobiDB-lite"/>
    </source>
</evidence>
<reference evidence="2 3" key="1">
    <citation type="submission" date="2018-12" db="EMBL/GenBank/DDBJ databases">
        <authorList>
            <person name="Sun L."/>
            <person name="Chen Z."/>
        </authorList>
    </citation>
    <scope>NUCLEOTIDE SEQUENCE [LARGE SCALE GENOMIC DNA]</scope>
    <source>
        <strain evidence="2 3">DSM 15890</strain>
    </source>
</reference>
<dbReference type="InterPro" id="IPR024562">
    <property type="entry name" value="YqhG"/>
</dbReference>
<organism evidence="2 3">
    <name type="scientific">Paenibacillus anaericanus</name>
    <dbReference type="NCBI Taxonomy" id="170367"/>
    <lineage>
        <taxon>Bacteria</taxon>
        <taxon>Bacillati</taxon>
        <taxon>Bacillota</taxon>
        <taxon>Bacilli</taxon>
        <taxon>Bacillales</taxon>
        <taxon>Paenibacillaceae</taxon>
        <taxon>Paenibacillus</taxon>
    </lineage>
</organism>
<keyword evidence="3" id="KW-1185">Reference proteome</keyword>
<feature type="region of interest" description="Disordered" evidence="1">
    <location>
        <begin position="77"/>
        <end position="108"/>
    </location>
</feature>
<evidence type="ECO:0000313" key="2">
    <source>
        <dbReference type="EMBL" id="RUT47020.1"/>
    </source>
</evidence>
<dbReference type="RefSeq" id="WP_127191905.1">
    <property type="nucleotide sequence ID" value="NZ_RZNY01000006.1"/>
</dbReference>
<sequence>MTMTTEQIQKFVMTYLETTECQIIEKSPSHVTVKLSPQADRDLTNRPYYWGFIERTGAEPETMSFSFIFDPERHQADLDRQTKAESERTSRIAAEGEASNPIETPVNAQPQEDSILGRYFGVVRPLPILGPGRIQREELTYGSPRLKQIFAAAQRSGRCVYLFEDPGQKQRMTLLPAAYEPWLGVCFKVELSCDVKREELHFYGISLLNGKVDEDFNSQLLDKNWMPRVPENIHIEPSRLSLADGRDVLESKLRTKVESYDHSWAEEASERLQDELTLIESYYRDLLEQPDEEQNKAIQEQFESRQGEIRWQYQPRIVVSTVNYGIFHLRSPW</sequence>
<dbReference type="AlphaFoldDB" id="A0A3S1K9K6"/>
<protein>
    <submittedName>
        <fullName evidence="2">Uncharacterized protein</fullName>
    </submittedName>
</protein>
<dbReference type="Pfam" id="PF11079">
    <property type="entry name" value="YqhG"/>
    <property type="match status" value="2"/>
</dbReference>
<comment type="caution">
    <text evidence="2">The sequence shown here is derived from an EMBL/GenBank/DDBJ whole genome shotgun (WGS) entry which is preliminary data.</text>
</comment>
<evidence type="ECO:0000313" key="3">
    <source>
        <dbReference type="Proteomes" id="UP000279446"/>
    </source>
</evidence>
<accession>A0A3S1K9K6</accession>
<proteinExistence type="predicted"/>
<gene>
    <name evidence="2" type="ORF">EJP82_09995</name>
</gene>